<dbReference type="VEuPathDB" id="FungiDB:LCOR_00794.1"/>
<feature type="region of interest" description="Disordered" evidence="1">
    <location>
        <begin position="25"/>
        <end position="75"/>
    </location>
</feature>
<protein>
    <submittedName>
        <fullName evidence="2">Uncharacterized protein</fullName>
    </submittedName>
</protein>
<keyword evidence="3" id="KW-1185">Reference proteome</keyword>
<dbReference type="OrthoDB" id="2429891at2759"/>
<dbReference type="Proteomes" id="UP000027586">
    <property type="component" value="Unassembled WGS sequence"/>
</dbReference>
<feature type="compositionally biased region" description="Low complexity" evidence="1">
    <location>
        <begin position="25"/>
        <end position="47"/>
    </location>
</feature>
<evidence type="ECO:0000256" key="1">
    <source>
        <dbReference type="SAM" id="MobiDB-lite"/>
    </source>
</evidence>
<evidence type="ECO:0000313" key="2">
    <source>
        <dbReference type="EMBL" id="CDH49033.1"/>
    </source>
</evidence>
<proteinExistence type="predicted"/>
<gene>
    <name evidence="2" type="ORF">LCOR_00794.1</name>
</gene>
<name>A0A068RFW7_9FUNG</name>
<accession>A0A068RFW7</accession>
<sequence>MLTACRILPTRHQAILATTRRFYSSSYHGRSNDGSSSSSSSSNNNSKSEQEQEIPPTDKSNVQQHETEQQKSQQQHLSFMPVINMPESEFAHNAFFSLHRPLLGLSSSEERPFFSTRNHPSPPNAAIREMLGITEPQDHEEADEALAQYMMQLRPFEPPQQDGEYHGEMEVRFDEALHIDQHLPTYYMPESDQVVDYLTAMQEKLEQQDQQLGRKRGASRPIVYAMTASEARRKSMHIQQYRQRAKRQRPIARLLIDRRNR</sequence>
<reference evidence="2" key="1">
    <citation type="submission" date="2013-08" db="EMBL/GenBank/DDBJ databases">
        <title>Gene expansion shapes genome architecture in the human pathogen Lichtheimia corymbifera: an evolutionary genomics analysis in the ancient terrestrial Mucorales (Mucoromycotina).</title>
        <authorList>
            <person name="Schwartze V.U."/>
            <person name="Winter S."/>
            <person name="Shelest E."/>
            <person name="Marcet-Houben M."/>
            <person name="Horn F."/>
            <person name="Wehner S."/>
            <person name="Hoffmann K."/>
            <person name="Riege K."/>
            <person name="Sammeth M."/>
            <person name="Nowrousian M."/>
            <person name="Valiante V."/>
            <person name="Linde J."/>
            <person name="Jacobsen I.D."/>
            <person name="Marz M."/>
            <person name="Brakhage A.A."/>
            <person name="Gabaldon T."/>
            <person name="Bocker S."/>
            <person name="Voigt K."/>
        </authorList>
    </citation>
    <scope>NUCLEOTIDE SEQUENCE [LARGE SCALE GENOMIC DNA]</scope>
    <source>
        <strain evidence="2">FSU 9682</strain>
    </source>
</reference>
<evidence type="ECO:0000313" key="3">
    <source>
        <dbReference type="Proteomes" id="UP000027586"/>
    </source>
</evidence>
<dbReference type="EMBL" id="CBTN010000002">
    <property type="protein sequence ID" value="CDH49033.1"/>
    <property type="molecule type" value="Genomic_DNA"/>
</dbReference>
<dbReference type="AlphaFoldDB" id="A0A068RFW7"/>
<comment type="caution">
    <text evidence="2">The sequence shown here is derived from an EMBL/GenBank/DDBJ whole genome shotgun (WGS) entry which is preliminary data.</text>
</comment>
<organism evidence="2 3">
    <name type="scientific">Lichtheimia corymbifera JMRC:FSU:9682</name>
    <dbReference type="NCBI Taxonomy" id="1263082"/>
    <lineage>
        <taxon>Eukaryota</taxon>
        <taxon>Fungi</taxon>
        <taxon>Fungi incertae sedis</taxon>
        <taxon>Mucoromycota</taxon>
        <taxon>Mucoromycotina</taxon>
        <taxon>Mucoromycetes</taxon>
        <taxon>Mucorales</taxon>
        <taxon>Lichtheimiaceae</taxon>
        <taxon>Lichtheimia</taxon>
    </lineage>
</organism>